<feature type="region of interest" description="Disordered" evidence="1">
    <location>
        <begin position="136"/>
        <end position="157"/>
    </location>
</feature>
<feature type="chain" id="PRO_5040732722" description="Outer membrane protein" evidence="2">
    <location>
        <begin position="28"/>
        <end position="445"/>
    </location>
</feature>
<dbReference type="RefSeq" id="WP_258004891.1">
    <property type="nucleotide sequence ID" value="NZ_JACIFG010000018.1"/>
</dbReference>
<organism evidence="3 4">
    <name type="scientific">Salinibacter ruber</name>
    <dbReference type="NCBI Taxonomy" id="146919"/>
    <lineage>
        <taxon>Bacteria</taxon>
        <taxon>Pseudomonadati</taxon>
        <taxon>Rhodothermota</taxon>
        <taxon>Rhodothermia</taxon>
        <taxon>Rhodothermales</taxon>
        <taxon>Salinibacteraceae</taxon>
        <taxon>Salinibacter</taxon>
    </lineage>
</organism>
<feature type="signal peptide" evidence="2">
    <location>
        <begin position="1"/>
        <end position="27"/>
    </location>
</feature>
<sequence length="445" mass="48039">MPGFSRLLFLGTCAAVILLAAPSPAQAQSNGEGTIYSRFGMGSLLEFSSSQSDAMGGGGYALRSLNYNPDANPALWSDQVFTRLSGSAAYRSTSVEDDQGNSGRLSSGNVQALQFNFPLYERSLGVGISFQPYSRSNYSRTESDSEDVSVSGERSEVPFETEFSGSGGLHRLRGGLGYRVNDMLSVGATADLLFGTLERRRRTTWAAPQLRNTIVSDGVQLSGLTSTLGGHLALADVFAEDDAFSIGASVTLPANLSGEQYRTLDEDLARDTLSTERGDVTLPWKGRLGLSYQPNARWTVVLDGAFEPWSTFSSDFSTGASETVPSRFPAGGPGTLADRWRLSTGAEVVPAGDDQLAGYFAQAAYRFGGYAERMYVRPDQETTLYEFALTAGISLPTSLSGTRIDLNTTAGTRGTTTNSLVRDRFFGVSLHVNFGERWFQRRKLR</sequence>
<dbReference type="Proteomes" id="UP001155034">
    <property type="component" value="Unassembled WGS sequence"/>
</dbReference>
<name>A0A9X2RFH9_9BACT</name>
<accession>A0A9X2RFH9</accession>
<dbReference type="AlphaFoldDB" id="A0A9X2RFH9"/>
<evidence type="ECO:0008006" key="5">
    <source>
        <dbReference type="Google" id="ProtNLM"/>
    </source>
</evidence>
<evidence type="ECO:0000313" key="3">
    <source>
        <dbReference type="EMBL" id="MCS3864878.1"/>
    </source>
</evidence>
<comment type="caution">
    <text evidence="3">The sequence shown here is derived from an EMBL/GenBank/DDBJ whole genome shotgun (WGS) entry which is preliminary data.</text>
</comment>
<dbReference type="EMBL" id="JANTYZ010000003">
    <property type="protein sequence ID" value="MCS3864878.1"/>
    <property type="molecule type" value="Genomic_DNA"/>
</dbReference>
<reference evidence="3" key="1">
    <citation type="submission" date="2022-08" db="EMBL/GenBank/DDBJ databases">
        <title>Genomic Encyclopedia of Type Strains, Phase V (KMG-V): Genome sequencing to study the core and pangenomes of soil and plant-associated prokaryotes.</title>
        <authorList>
            <person name="Whitman W."/>
        </authorList>
    </citation>
    <scope>NUCLEOTIDE SEQUENCE</scope>
    <source>
        <strain evidence="3">SP2016B</strain>
    </source>
</reference>
<evidence type="ECO:0000256" key="1">
    <source>
        <dbReference type="SAM" id="MobiDB-lite"/>
    </source>
</evidence>
<evidence type="ECO:0000256" key="2">
    <source>
        <dbReference type="SAM" id="SignalP"/>
    </source>
</evidence>
<protein>
    <recommendedName>
        <fullName evidence="5">Outer membrane protein</fullName>
    </recommendedName>
</protein>
<gene>
    <name evidence="3" type="ORF">GGP82_001427</name>
</gene>
<dbReference type="Gene3D" id="2.40.160.60">
    <property type="entry name" value="Outer membrane protein transport protein (OMPP1/FadL/TodX)"/>
    <property type="match status" value="1"/>
</dbReference>
<keyword evidence="2" id="KW-0732">Signal</keyword>
<evidence type="ECO:0000313" key="4">
    <source>
        <dbReference type="Proteomes" id="UP001155034"/>
    </source>
</evidence>
<proteinExistence type="predicted"/>